<evidence type="ECO:0000313" key="1">
    <source>
        <dbReference type="EMBL" id="MCP2352271.1"/>
    </source>
</evidence>
<dbReference type="Pfam" id="PF10604">
    <property type="entry name" value="Polyketide_cyc2"/>
    <property type="match status" value="1"/>
</dbReference>
<comment type="caution">
    <text evidence="1">The sequence shown here is derived from an EMBL/GenBank/DDBJ whole genome shotgun (WGS) entry which is preliminary data.</text>
</comment>
<dbReference type="Proteomes" id="UP001320766">
    <property type="component" value="Unassembled WGS sequence"/>
</dbReference>
<gene>
    <name evidence="1" type="ORF">HD595_008393</name>
</gene>
<dbReference type="EMBL" id="JAMZEC010000001">
    <property type="protein sequence ID" value="MCP2352271.1"/>
    <property type="molecule type" value="Genomic_DNA"/>
</dbReference>
<dbReference type="RefSeq" id="WP_253779493.1">
    <property type="nucleotide sequence ID" value="NZ_BAAAVE010000034.1"/>
</dbReference>
<protein>
    <submittedName>
        <fullName evidence="1">Uncharacterized protein YndB with AHSA1/START domain</fullName>
    </submittedName>
</protein>
<organism evidence="1 2">
    <name type="scientific">Nonomuraea roseoviolacea subsp. carminata</name>
    <dbReference type="NCBI Taxonomy" id="160689"/>
    <lineage>
        <taxon>Bacteria</taxon>
        <taxon>Bacillati</taxon>
        <taxon>Actinomycetota</taxon>
        <taxon>Actinomycetes</taxon>
        <taxon>Streptosporangiales</taxon>
        <taxon>Streptosporangiaceae</taxon>
        <taxon>Nonomuraea</taxon>
    </lineage>
</organism>
<dbReference type="SUPFAM" id="SSF55961">
    <property type="entry name" value="Bet v1-like"/>
    <property type="match status" value="1"/>
</dbReference>
<keyword evidence="2" id="KW-1185">Reference proteome</keyword>
<reference evidence="1 2" key="1">
    <citation type="submission" date="2022-06" db="EMBL/GenBank/DDBJ databases">
        <title>Sequencing the genomes of 1000 actinobacteria strains.</title>
        <authorList>
            <person name="Klenk H.-P."/>
        </authorList>
    </citation>
    <scope>NUCLEOTIDE SEQUENCE [LARGE SCALE GENOMIC DNA]</scope>
    <source>
        <strain evidence="1 2">DSM 44170</strain>
    </source>
</reference>
<evidence type="ECO:0000313" key="2">
    <source>
        <dbReference type="Proteomes" id="UP001320766"/>
    </source>
</evidence>
<accession>A0ABT1KE65</accession>
<dbReference type="InterPro" id="IPR019587">
    <property type="entry name" value="Polyketide_cyclase/dehydratase"/>
</dbReference>
<dbReference type="InterPro" id="IPR023393">
    <property type="entry name" value="START-like_dom_sf"/>
</dbReference>
<dbReference type="Gene3D" id="3.30.530.20">
    <property type="match status" value="1"/>
</dbReference>
<name>A0ABT1KE65_9ACTN</name>
<proteinExistence type="predicted"/>
<sequence length="165" mass="18206">MAALVVMFHMVHVPFGTSWCDLLGTEILMRTSTTIAAPVSAVWTVLLDIERWPDWTGTVTTARWLDPGPTRPGRRARLTQPRLGGAEWEITELDQERSFTWARRSAGVTTVGGHLLSASPEGGTILTLSIDHSGPLAGVVRLLTDRLTRRYIDAEAHGLKAYCER</sequence>